<dbReference type="InterPro" id="IPR051793">
    <property type="entry name" value="NADH:flavin_oxidoreductase"/>
</dbReference>
<comment type="cofactor">
    <cofactor evidence="2">
        <name>[4Fe-4S] cluster</name>
        <dbReference type="ChEBI" id="CHEBI:49883"/>
    </cofactor>
</comment>
<dbReference type="SUPFAM" id="SSF51395">
    <property type="entry name" value="FMN-linked oxidoreductases"/>
    <property type="match status" value="1"/>
</dbReference>
<gene>
    <name evidence="10" type="ORF">S01H4_32538</name>
</gene>
<name>X0ZYX0_9ZZZZ</name>
<keyword evidence="7" id="KW-0408">Iron</keyword>
<dbReference type="PANTHER" id="PTHR42917:SF2">
    <property type="entry name" value="2,4-DIENOYL-COA REDUCTASE [(2E)-ENOYL-COA-PRODUCING]"/>
    <property type="match status" value="1"/>
</dbReference>
<evidence type="ECO:0000313" key="10">
    <source>
        <dbReference type="EMBL" id="GAG74764.1"/>
    </source>
</evidence>
<evidence type="ECO:0000256" key="2">
    <source>
        <dbReference type="ARBA" id="ARBA00001966"/>
    </source>
</evidence>
<sequence>MDGGTVLEDAQIMAKRAEQAGASLIHTWAGWHESPKPMLPMSVPRGAFVYLAEAMKKIINVPVMTGGRINDPRLASDIIRDGRADLVHFGRPFLADPHFPKKAMKGDFDDINMCIACSRCFDAMTTRGPVVCSVNAGLGQEGNPLEKAEKSRKILIIGGGPAGMEAARVATLRGHKVTLWEKNDHLGGNLITASLAPHKEETNCLTDYLKNQMKKLKINIQ</sequence>
<keyword evidence="5" id="KW-0479">Metal-binding</keyword>
<dbReference type="GO" id="GO:0016491">
    <property type="term" value="F:oxidoreductase activity"/>
    <property type="evidence" value="ECO:0007669"/>
    <property type="project" value="UniProtKB-KW"/>
</dbReference>
<keyword evidence="8" id="KW-0411">Iron-sulfur</keyword>
<dbReference type="GO" id="GO:0046872">
    <property type="term" value="F:metal ion binding"/>
    <property type="evidence" value="ECO:0007669"/>
    <property type="project" value="UniProtKB-KW"/>
</dbReference>
<dbReference type="GO" id="GO:0010181">
    <property type="term" value="F:FMN binding"/>
    <property type="evidence" value="ECO:0007669"/>
    <property type="project" value="InterPro"/>
</dbReference>
<evidence type="ECO:0000256" key="8">
    <source>
        <dbReference type="ARBA" id="ARBA00023014"/>
    </source>
</evidence>
<evidence type="ECO:0000256" key="3">
    <source>
        <dbReference type="ARBA" id="ARBA00022630"/>
    </source>
</evidence>
<dbReference type="InterPro" id="IPR013785">
    <property type="entry name" value="Aldolase_TIM"/>
</dbReference>
<protein>
    <recommendedName>
        <fullName evidence="9">NADH:flavin oxidoreductase/NADH oxidase N-terminal domain-containing protein</fullName>
    </recommendedName>
</protein>
<evidence type="ECO:0000256" key="7">
    <source>
        <dbReference type="ARBA" id="ARBA00023004"/>
    </source>
</evidence>
<proteinExistence type="predicted"/>
<evidence type="ECO:0000256" key="5">
    <source>
        <dbReference type="ARBA" id="ARBA00022723"/>
    </source>
</evidence>
<dbReference type="InterPro" id="IPR001155">
    <property type="entry name" value="OxRdtase_FMN_N"/>
</dbReference>
<dbReference type="EMBL" id="BART01017025">
    <property type="protein sequence ID" value="GAG74764.1"/>
    <property type="molecule type" value="Genomic_DNA"/>
</dbReference>
<evidence type="ECO:0000256" key="6">
    <source>
        <dbReference type="ARBA" id="ARBA00023002"/>
    </source>
</evidence>
<dbReference type="AlphaFoldDB" id="X0ZYX0"/>
<dbReference type="Gene3D" id="3.20.20.70">
    <property type="entry name" value="Aldolase class I"/>
    <property type="match status" value="1"/>
</dbReference>
<evidence type="ECO:0000256" key="1">
    <source>
        <dbReference type="ARBA" id="ARBA00001917"/>
    </source>
</evidence>
<feature type="domain" description="NADH:flavin oxidoreductase/NADH oxidase N-terminal" evidence="9">
    <location>
        <begin position="47"/>
        <end position="106"/>
    </location>
</feature>
<reference evidence="10" key="1">
    <citation type="journal article" date="2014" name="Front. Microbiol.">
        <title>High frequency of phylogenetically diverse reductive dehalogenase-homologous genes in deep subseafloor sedimentary metagenomes.</title>
        <authorList>
            <person name="Kawai M."/>
            <person name="Futagami T."/>
            <person name="Toyoda A."/>
            <person name="Takaki Y."/>
            <person name="Nishi S."/>
            <person name="Hori S."/>
            <person name="Arai W."/>
            <person name="Tsubouchi T."/>
            <person name="Morono Y."/>
            <person name="Uchiyama I."/>
            <person name="Ito T."/>
            <person name="Fujiyama A."/>
            <person name="Inagaki F."/>
            <person name="Takami H."/>
        </authorList>
    </citation>
    <scope>NUCLEOTIDE SEQUENCE</scope>
    <source>
        <strain evidence="10">Expedition CK06-06</strain>
    </source>
</reference>
<comment type="cofactor">
    <cofactor evidence="1">
        <name>FMN</name>
        <dbReference type="ChEBI" id="CHEBI:58210"/>
    </cofactor>
</comment>
<feature type="non-terminal residue" evidence="10">
    <location>
        <position position="221"/>
    </location>
</feature>
<dbReference type="Pfam" id="PF00724">
    <property type="entry name" value="Oxidored_FMN"/>
    <property type="match status" value="1"/>
</dbReference>
<dbReference type="Pfam" id="PF13450">
    <property type="entry name" value="NAD_binding_8"/>
    <property type="match status" value="1"/>
</dbReference>
<keyword evidence="6" id="KW-0560">Oxidoreductase</keyword>
<evidence type="ECO:0000259" key="9">
    <source>
        <dbReference type="Pfam" id="PF00724"/>
    </source>
</evidence>
<accession>X0ZYX0</accession>
<dbReference type="GO" id="GO:0051536">
    <property type="term" value="F:iron-sulfur cluster binding"/>
    <property type="evidence" value="ECO:0007669"/>
    <property type="project" value="UniProtKB-KW"/>
</dbReference>
<comment type="caution">
    <text evidence="10">The sequence shown here is derived from an EMBL/GenBank/DDBJ whole genome shotgun (WGS) entry which is preliminary data.</text>
</comment>
<organism evidence="10">
    <name type="scientific">marine sediment metagenome</name>
    <dbReference type="NCBI Taxonomy" id="412755"/>
    <lineage>
        <taxon>unclassified sequences</taxon>
        <taxon>metagenomes</taxon>
        <taxon>ecological metagenomes</taxon>
    </lineage>
</organism>
<evidence type="ECO:0000256" key="4">
    <source>
        <dbReference type="ARBA" id="ARBA00022643"/>
    </source>
</evidence>
<keyword evidence="4" id="KW-0288">FMN</keyword>
<dbReference type="SUPFAM" id="SSF51971">
    <property type="entry name" value="Nucleotide-binding domain"/>
    <property type="match status" value="1"/>
</dbReference>
<keyword evidence="3" id="KW-0285">Flavoprotein</keyword>
<dbReference type="Gene3D" id="3.40.50.720">
    <property type="entry name" value="NAD(P)-binding Rossmann-like Domain"/>
    <property type="match status" value="1"/>
</dbReference>
<dbReference type="PANTHER" id="PTHR42917">
    <property type="entry name" value="2,4-DIENOYL-COA REDUCTASE"/>
    <property type="match status" value="1"/>
</dbReference>
<dbReference type="PRINTS" id="PR00419">
    <property type="entry name" value="ADXRDTASE"/>
</dbReference>